<protein>
    <submittedName>
        <fullName evidence="2">Rho guanine nucleotide exchange factor</fullName>
    </submittedName>
</protein>
<dbReference type="PANTHER" id="PTHR44329">
    <property type="entry name" value="SERINE/THREONINE-PROTEIN KINASE TNNI3K-RELATED"/>
    <property type="match status" value="1"/>
</dbReference>
<organism evidence="2 3">
    <name type="scientific">Marasmius tenuissimus</name>
    <dbReference type="NCBI Taxonomy" id="585030"/>
    <lineage>
        <taxon>Eukaryota</taxon>
        <taxon>Fungi</taxon>
        <taxon>Dikarya</taxon>
        <taxon>Basidiomycota</taxon>
        <taxon>Agaricomycotina</taxon>
        <taxon>Agaricomycetes</taxon>
        <taxon>Agaricomycetidae</taxon>
        <taxon>Agaricales</taxon>
        <taxon>Marasmiineae</taxon>
        <taxon>Marasmiaceae</taxon>
        <taxon>Marasmius</taxon>
    </lineage>
</organism>
<dbReference type="Gene3D" id="1.10.510.10">
    <property type="entry name" value="Transferase(Phosphotransferase) domain 1"/>
    <property type="match status" value="1"/>
</dbReference>
<evidence type="ECO:0000313" key="2">
    <source>
        <dbReference type="EMBL" id="KAL0069535.1"/>
    </source>
</evidence>
<dbReference type="EMBL" id="JBBXMP010000011">
    <property type="protein sequence ID" value="KAL0069535.1"/>
    <property type="molecule type" value="Genomic_DNA"/>
</dbReference>
<keyword evidence="3" id="KW-1185">Reference proteome</keyword>
<name>A0ABR3A7N3_9AGAR</name>
<dbReference type="SUPFAM" id="SSF56112">
    <property type="entry name" value="Protein kinase-like (PK-like)"/>
    <property type="match status" value="1"/>
</dbReference>
<proteinExistence type="predicted"/>
<dbReference type="InterPro" id="IPR051681">
    <property type="entry name" value="Ser/Thr_Kinases-Pseudokinases"/>
</dbReference>
<comment type="caution">
    <text evidence="2">The sequence shown here is derived from an EMBL/GenBank/DDBJ whole genome shotgun (WGS) entry which is preliminary data.</text>
</comment>
<feature type="domain" description="Protein kinase" evidence="1">
    <location>
        <begin position="22"/>
        <end position="313"/>
    </location>
</feature>
<dbReference type="InterPro" id="IPR000719">
    <property type="entry name" value="Prot_kinase_dom"/>
</dbReference>
<dbReference type="InterPro" id="IPR011009">
    <property type="entry name" value="Kinase-like_dom_sf"/>
</dbReference>
<dbReference type="PROSITE" id="PS00108">
    <property type="entry name" value="PROTEIN_KINASE_ST"/>
    <property type="match status" value="1"/>
</dbReference>
<sequence>MLRLSKNSGLHPKCLAIKNVKKFGEHPITAGGFGDVWKGVIGDSNEIVCLKIMKVYLNSDLVQLSKEYLREAILWRQMKHANLLPCLGIYELEHSHQLCLISPWMENGNLVQYLKNTPEENVDHYTLARDVAAGLSYLHLMKLVHGDLKGLNILITKYLRACIADFGLSRVADTHALRMPATTITRPVGTARWLAPELLMGGCGTTKASDVYAYACVCYEVRLRTTIETPNNLTQPRQIFTGLHPFPELPNEMAVAFNVAQGKRPSRPENTPRLTNPMWALMESCWDALPTSRPTADQVCNIVLNMDMGKSFLPAPNWEESVYAQVRANVEDKAFTIDSPSGTRSDEPNYVPSLHSMPGQLQEYRPVSPQALQYSTTDEDYRRQVFREIGLSLDGYYAEPSAFASSDSAAEWIR</sequence>
<accession>A0ABR3A7N3</accession>
<reference evidence="2 3" key="1">
    <citation type="submission" date="2024-05" db="EMBL/GenBank/DDBJ databases">
        <title>A draft genome resource for the thread blight pathogen Marasmius tenuissimus strain MS-2.</title>
        <authorList>
            <person name="Yulfo-Soto G.E."/>
            <person name="Baruah I.K."/>
            <person name="Amoako-Attah I."/>
            <person name="Bukari Y."/>
            <person name="Meinhardt L.W."/>
            <person name="Bailey B.A."/>
            <person name="Cohen S.P."/>
        </authorList>
    </citation>
    <scope>NUCLEOTIDE SEQUENCE [LARGE SCALE GENOMIC DNA]</scope>
    <source>
        <strain evidence="2 3">MS-2</strain>
    </source>
</reference>
<dbReference type="InterPro" id="IPR001245">
    <property type="entry name" value="Ser-Thr/Tyr_kinase_cat_dom"/>
</dbReference>
<dbReference type="InterPro" id="IPR008271">
    <property type="entry name" value="Ser/Thr_kinase_AS"/>
</dbReference>
<dbReference type="PROSITE" id="PS50011">
    <property type="entry name" value="PROTEIN_KINASE_DOM"/>
    <property type="match status" value="1"/>
</dbReference>
<evidence type="ECO:0000313" key="3">
    <source>
        <dbReference type="Proteomes" id="UP001437256"/>
    </source>
</evidence>
<dbReference type="Proteomes" id="UP001437256">
    <property type="component" value="Unassembled WGS sequence"/>
</dbReference>
<dbReference type="Pfam" id="PF07714">
    <property type="entry name" value="PK_Tyr_Ser-Thr"/>
    <property type="match status" value="1"/>
</dbReference>
<evidence type="ECO:0000259" key="1">
    <source>
        <dbReference type="PROSITE" id="PS50011"/>
    </source>
</evidence>
<dbReference type="SMART" id="SM00220">
    <property type="entry name" value="S_TKc"/>
    <property type="match status" value="1"/>
</dbReference>
<gene>
    <name evidence="2" type="primary">TUS1_1</name>
    <name evidence="2" type="ORF">AAF712_003193</name>
</gene>